<dbReference type="Pfam" id="PF10204">
    <property type="entry name" value="DuoxA"/>
    <property type="match status" value="1"/>
</dbReference>
<feature type="transmembrane region" description="Helical" evidence="8">
    <location>
        <begin position="200"/>
        <end position="220"/>
    </location>
</feature>
<keyword evidence="3 8" id="KW-0812">Transmembrane</keyword>
<dbReference type="GO" id="GO:0015031">
    <property type="term" value="P:protein transport"/>
    <property type="evidence" value="ECO:0007669"/>
    <property type="project" value="InterPro"/>
</dbReference>
<evidence type="ECO:0000313" key="10">
    <source>
        <dbReference type="RefSeq" id="XP_015602556.1"/>
    </source>
</evidence>
<protein>
    <submittedName>
        <fullName evidence="10">Dual oxidase maturation factor 1</fullName>
    </submittedName>
</protein>
<dbReference type="GeneID" id="107271280"/>
<evidence type="ECO:0000256" key="4">
    <source>
        <dbReference type="ARBA" id="ARBA00022989"/>
    </source>
</evidence>
<keyword evidence="4 8" id="KW-1133">Transmembrane helix</keyword>
<dbReference type="Proteomes" id="UP000694920">
    <property type="component" value="Unplaced"/>
</dbReference>
<organism evidence="9 10">
    <name type="scientific">Cephus cinctus</name>
    <name type="common">Wheat stem sawfly</name>
    <dbReference type="NCBI Taxonomy" id="211228"/>
    <lineage>
        <taxon>Eukaryota</taxon>
        <taxon>Metazoa</taxon>
        <taxon>Ecdysozoa</taxon>
        <taxon>Arthropoda</taxon>
        <taxon>Hexapoda</taxon>
        <taxon>Insecta</taxon>
        <taxon>Pterygota</taxon>
        <taxon>Neoptera</taxon>
        <taxon>Endopterygota</taxon>
        <taxon>Hymenoptera</taxon>
        <taxon>Cephoidea</taxon>
        <taxon>Cephidae</taxon>
        <taxon>Cephus</taxon>
    </lineage>
</organism>
<proteinExistence type="inferred from homology"/>
<evidence type="ECO:0000256" key="2">
    <source>
        <dbReference type="ARBA" id="ARBA00009816"/>
    </source>
</evidence>
<sequence>MLKKGYFDFGRSEGFPTQYPENKTAVTVDVLETGFMLAFVIIATAYYIITPGYSQKRSIYVVLKATFSILIGCLIMLGNFGQEWEVGYLNSTTPYRAGEKSEIRAIMGIKIGLRSVNITLKGMGERNTPLEKEQINYNERFAWTWDQGRIGFGPYAGLVQRTFRESQRKGLPLPILWIAEYFTLDGEGIRFGRFYRTAGWYTHILLWLALPTWIMANIFLQLVGRYAAYFIGITGSLQLLSCSVWFLVRNPLPLRIPFADGVIQLHYGPDFWLTCSSGTLCLILALVMIFMDLRYPDALSAFLGIDPLNQYDECIIKQSDLNNATQKTHKMDNVLEMEEASKTETIKQIKDANVVVMKRRSTLTKAQKKTLLRAPLPVRIEQYPNEDPIYANQVLPGPSQAYNERYRSTEKLVSPPLPQKPLKKKNRK</sequence>
<comment type="subcellular location">
    <subcellularLocation>
        <location evidence="1">Membrane</location>
        <topology evidence="1">Multi-pass membrane protein</topology>
    </subcellularLocation>
</comment>
<evidence type="ECO:0000256" key="7">
    <source>
        <dbReference type="SAM" id="MobiDB-lite"/>
    </source>
</evidence>
<feature type="region of interest" description="Disordered" evidence="7">
    <location>
        <begin position="399"/>
        <end position="428"/>
    </location>
</feature>
<gene>
    <name evidence="10" type="primary">LOC107271280</name>
</gene>
<feature type="transmembrane region" description="Helical" evidence="8">
    <location>
        <begin position="271"/>
        <end position="291"/>
    </location>
</feature>
<keyword evidence="9" id="KW-1185">Reference proteome</keyword>
<dbReference type="InterPro" id="IPR018469">
    <property type="entry name" value="Dual_oxidase_maturation_fac"/>
</dbReference>
<feature type="transmembrane region" description="Helical" evidence="8">
    <location>
        <begin position="30"/>
        <end position="49"/>
    </location>
</feature>
<keyword evidence="5 8" id="KW-0472">Membrane</keyword>
<evidence type="ECO:0000313" key="9">
    <source>
        <dbReference type="Proteomes" id="UP000694920"/>
    </source>
</evidence>
<dbReference type="RefSeq" id="XP_015602556.1">
    <property type="nucleotide sequence ID" value="XM_015747070.2"/>
</dbReference>
<dbReference type="PANTHER" id="PTHR31158">
    <property type="entry name" value="DUAL OXIDASE 2"/>
    <property type="match status" value="1"/>
</dbReference>
<reference evidence="10" key="1">
    <citation type="submission" date="2025-08" db="UniProtKB">
        <authorList>
            <consortium name="RefSeq"/>
        </authorList>
    </citation>
    <scope>IDENTIFICATION</scope>
</reference>
<keyword evidence="6" id="KW-0325">Glycoprotein</keyword>
<evidence type="ECO:0000256" key="8">
    <source>
        <dbReference type="SAM" id="Phobius"/>
    </source>
</evidence>
<evidence type="ECO:0000256" key="6">
    <source>
        <dbReference type="ARBA" id="ARBA00023180"/>
    </source>
</evidence>
<name>A0AAJ7C5N3_CEPCN</name>
<dbReference type="KEGG" id="ccin:107271280"/>
<evidence type="ECO:0000256" key="1">
    <source>
        <dbReference type="ARBA" id="ARBA00004141"/>
    </source>
</evidence>
<comment type="similarity">
    <text evidence="2">Belongs to the DUOXA family.</text>
</comment>
<dbReference type="AlphaFoldDB" id="A0AAJ7C5N3"/>
<feature type="transmembrane region" description="Helical" evidence="8">
    <location>
        <begin position="61"/>
        <end position="81"/>
    </location>
</feature>
<dbReference type="GO" id="GO:0005789">
    <property type="term" value="C:endoplasmic reticulum membrane"/>
    <property type="evidence" value="ECO:0007669"/>
    <property type="project" value="InterPro"/>
</dbReference>
<evidence type="ECO:0000256" key="3">
    <source>
        <dbReference type="ARBA" id="ARBA00022692"/>
    </source>
</evidence>
<feature type="transmembrane region" description="Helical" evidence="8">
    <location>
        <begin position="227"/>
        <end position="248"/>
    </location>
</feature>
<dbReference type="PANTHER" id="PTHR31158:SF1">
    <property type="entry name" value="DOXA1 FACTOR-RELATED"/>
    <property type="match status" value="1"/>
</dbReference>
<accession>A0AAJ7C5N3</accession>
<evidence type="ECO:0000256" key="5">
    <source>
        <dbReference type="ARBA" id="ARBA00023136"/>
    </source>
</evidence>